<dbReference type="Proteomes" id="UP000199125">
    <property type="component" value="Unassembled WGS sequence"/>
</dbReference>
<dbReference type="STRING" id="65735.SAMN04488075_0056"/>
<protein>
    <recommendedName>
        <fullName evidence="7">TRAP transporter small permease protein</fullName>
    </recommendedName>
</protein>
<evidence type="ECO:0000256" key="6">
    <source>
        <dbReference type="ARBA" id="ARBA00023136"/>
    </source>
</evidence>
<evidence type="ECO:0000256" key="2">
    <source>
        <dbReference type="ARBA" id="ARBA00022448"/>
    </source>
</evidence>
<sequence>MPDITARAGQIAGDAGSAGLRLWRRAGTILRGSALIAATAGGVIFFGLATMLTISIVARKTMGWQVRGDVEIVQMAGAVAASLLFGWCQTRYGNVAVDFATKSLPRGIQQALTRIGHFSLGCLGLLLAARSAALALGSIRSHAISTLLAWPEGYWQLAMAPGLVLFGIIGLFQSVAPLSVTDEMAFASTSWRV</sequence>
<evidence type="ECO:0000256" key="4">
    <source>
        <dbReference type="ARBA" id="ARBA00022692"/>
    </source>
</evidence>
<evidence type="ECO:0000256" key="3">
    <source>
        <dbReference type="ARBA" id="ARBA00022475"/>
    </source>
</evidence>
<evidence type="ECO:0000259" key="8">
    <source>
        <dbReference type="Pfam" id="PF04290"/>
    </source>
</evidence>
<keyword evidence="2 7" id="KW-0813">Transport</keyword>
<keyword evidence="4 7" id="KW-0812">Transmembrane</keyword>
<keyword evidence="6 7" id="KW-0472">Membrane</keyword>
<feature type="domain" description="Tripartite ATP-independent periplasmic transporters DctQ component" evidence="8">
    <location>
        <begin position="49"/>
        <end position="171"/>
    </location>
</feature>
<comment type="subunit">
    <text evidence="7">The complex comprises the extracytoplasmic solute receptor protein and the two transmembrane proteins.</text>
</comment>
<comment type="function">
    <text evidence="7">Part of the tripartite ATP-independent periplasmic (TRAP) transport system.</text>
</comment>
<feature type="transmembrane region" description="Helical" evidence="7">
    <location>
        <begin position="111"/>
        <end position="133"/>
    </location>
</feature>
<keyword evidence="7" id="KW-0997">Cell inner membrane</keyword>
<evidence type="ECO:0000313" key="10">
    <source>
        <dbReference type="Proteomes" id="UP000199125"/>
    </source>
</evidence>
<dbReference type="RefSeq" id="WP_143042868.1">
    <property type="nucleotide sequence ID" value="NZ_FNXG01000012.1"/>
</dbReference>
<gene>
    <name evidence="9" type="ORF">SAMN04488075_0056</name>
</gene>
<feature type="transmembrane region" description="Helical" evidence="7">
    <location>
        <begin position="34"/>
        <end position="58"/>
    </location>
</feature>
<keyword evidence="10" id="KW-1185">Reference proteome</keyword>
<dbReference type="OrthoDB" id="6183232at2"/>
<dbReference type="Pfam" id="PF04290">
    <property type="entry name" value="DctQ"/>
    <property type="match status" value="1"/>
</dbReference>
<feature type="transmembrane region" description="Helical" evidence="7">
    <location>
        <begin position="153"/>
        <end position="172"/>
    </location>
</feature>
<dbReference type="GO" id="GO:0022857">
    <property type="term" value="F:transmembrane transporter activity"/>
    <property type="evidence" value="ECO:0007669"/>
    <property type="project" value="UniProtKB-UniRule"/>
</dbReference>
<evidence type="ECO:0000313" key="9">
    <source>
        <dbReference type="EMBL" id="SEI13128.1"/>
    </source>
</evidence>
<reference evidence="10" key="1">
    <citation type="submission" date="2016-10" db="EMBL/GenBank/DDBJ databases">
        <authorList>
            <person name="Varghese N."/>
            <person name="Submissions S."/>
        </authorList>
    </citation>
    <scope>NUCLEOTIDE SEQUENCE [LARGE SCALE GENOMIC DNA]</scope>
    <source>
        <strain evidence="10">DSM 11593</strain>
    </source>
</reference>
<keyword evidence="5 7" id="KW-1133">Transmembrane helix</keyword>
<comment type="subcellular location">
    <subcellularLocation>
        <location evidence="7">Cell inner membrane</location>
        <topology evidence="7">Multi-pass membrane protein</topology>
    </subcellularLocation>
    <subcellularLocation>
        <location evidence="1">Cell membrane</location>
        <topology evidence="1">Multi-pass membrane protein</topology>
    </subcellularLocation>
</comment>
<organism evidence="9 10">
    <name type="scientific">Paracoccus alkenifer</name>
    <dbReference type="NCBI Taxonomy" id="65735"/>
    <lineage>
        <taxon>Bacteria</taxon>
        <taxon>Pseudomonadati</taxon>
        <taxon>Pseudomonadota</taxon>
        <taxon>Alphaproteobacteria</taxon>
        <taxon>Rhodobacterales</taxon>
        <taxon>Paracoccaceae</taxon>
        <taxon>Paracoccus</taxon>
    </lineage>
</organism>
<proteinExistence type="inferred from homology"/>
<feature type="transmembrane region" description="Helical" evidence="7">
    <location>
        <begin position="70"/>
        <end position="90"/>
    </location>
</feature>
<keyword evidence="3" id="KW-1003">Cell membrane</keyword>
<dbReference type="InterPro" id="IPR055348">
    <property type="entry name" value="DctQ"/>
</dbReference>
<evidence type="ECO:0000256" key="1">
    <source>
        <dbReference type="ARBA" id="ARBA00004651"/>
    </source>
</evidence>
<dbReference type="EMBL" id="FNXG01000012">
    <property type="protein sequence ID" value="SEI13128.1"/>
    <property type="molecule type" value="Genomic_DNA"/>
</dbReference>
<comment type="similarity">
    <text evidence="7">Belongs to the TRAP transporter small permease family.</text>
</comment>
<name>A0A1H6NQF2_9RHOB</name>
<accession>A0A1H6NQF2</accession>
<evidence type="ECO:0000256" key="7">
    <source>
        <dbReference type="RuleBase" id="RU369079"/>
    </source>
</evidence>
<evidence type="ECO:0000256" key="5">
    <source>
        <dbReference type="ARBA" id="ARBA00022989"/>
    </source>
</evidence>
<dbReference type="GO" id="GO:0005886">
    <property type="term" value="C:plasma membrane"/>
    <property type="evidence" value="ECO:0007669"/>
    <property type="project" value="UniProtKB-SubCell"/>
</dbReference>
<dbReference type="AlphaFoldDB" id="A0A1H6NQF2"/>